<name>A0A147DS93_9MICO</name>
<keyword evidence="2 5" id="KW-0328">Glycosyltransferase</keyword>
<dbReference type="PANTHER" id="PTHR43398">
    <property type="entry name" value="DOLICHOL-PHOSPHATE MANNOSYLTRANSFERASE SUBUNIT 1"/>
    <property type="match status" value="1"/>
</dbReference>
<dbReference type="Gene3D" id="3.90.550.10">
    <property type="entry name" value="Spore Coat Polysaccharide Biosynthesis Protein SpsA, Chain A"/>
    <property type="match status" value="1"/>
</dbReference>
<evidence type="ECO:0000256" key="2">
    <source>
        <dbReference type="ARBA" id="ARBA00022676"/>
    </source>
</evidence>
<organism evidence="5 6">
    <name type="scientific">Curtobacterium oceanosedimentum</name>
    <dbReference type="NCBI Taxonomy" id="465820"/>
    <lineage>
        <taxon>Bacteria</taxon>
        <taxon>Bacillati</taxon>
        <taxon>Actinomycetota</taxon>
        <taxon>Actinomycetes</taxon>
        <taxon>Micrococcales</taxon>
        <taxon>Microbacteriaceae</taxon>
        <taxon>Curtobacterium</taxon>
    </lineage>
</organism>
<proteinExistence type="inferred from homology"/>
<dbReference type="PANTHER" id="PTHR43398:SF1">
    <property type="entry name" value="DOLICHOL-PHOSPHATE MANNOSYLTRANSFERASE SUBUNIT 1"/>
    <property type="match status" value="1"/>
</dbReference>
<evidence type="ECO:0000313" key="5">
    <source>
        <dbReference type="EMBL" id="KTR52729.1"/>
    </source>
</evidence>
<evidence type="ECO:0000256" key="1">
    <source>
        <dbReference type="ARBA" id="ARBA00006739"/>
    </source>
</evidence>
<dbReference type="SUPFAM" id="SSF53448">
    <property type="entry name" value="Nucleotide-diphospho-sugar transferases"/>
    <property type="match status" value="1"/>
</dbReference>
<dbReference type="OrthoDB" id="9810303at2"/>
<dbReference type="InterPro" id="IPR029044">
    <property type="entry name" value="Nucleotide-diphossugar_trans"/>
</dbReference>
<evidence type="ECO:0000259" key="4">
    <source>
        <dbReference type="Pfam" id="PF00535"/>
    </source>
</evidence>
<dbReference type="Pfam" id="PF00535">
    <property type="entry name" value="Glycos_transf_2"/>
    <property type="match status" value="1"/>
</dbReference>
<keyword evidence="3 5" id="KW-0808">Transferase</keyword>
<comment type="similarity">
    <text evidence="1">Belongs to the glycosyltransferase 2 family.</text>
</comment>
<gene>
    <name evidence="5" type="ORF">NS359_05285</name>
</gene>
<accession>A0A147DS93</accession>
<dbReference type="GO" id="GO:0009247">
    <property type="term" value="P:glycolipid biosynthetic process"/>
    <property type="evidence" value="ECO:0007669"/>
    <property type="project" value="TreeGrafter"/>
</dbReference>
<dbReference type="EMBL" id="LDRC01000024">
    <property type="protein sequence ID" value="KTR52729.1"/>
    <property type="molecule type" value="Genomic_DNA"/>
</dbReference>
<protein>
    <submittedName>
        <fullName evidence="5">Dolichol-phosphate mannosyltransferase</fullName>
    </submittedName>
</protein>
<feature type="domain" description="Glycosyltransferase 2-like" evidence="4">
    <location>
        <begin position="13"/>
        <end position="178"/>
    </location>
</feature>
<dbReference type="PATRIC" id="fig|465820.4.peg.1104"/>
<evidence type="ECO:0000256" key="3">
    <source>
        <dbReference type="ARBA" id="ARBA00022679"/>
    </source>
</evidence>
<dbReference type="InterPro" id="IPR001173">
    <property type="entry name" value="Glyco_trans_2-like"/>
</dbReference>
<dbReference type="GO" id="GO:0016020">
    <property type="term" value="C:membrane"/>
    <property type="evidence" value="ECO:0007669"/>
    <property type="project" value="GOC"/>
</dbReference>
<dbReference type="STRING" id="465820.NS263_02065"/>
<dbReference type="FunFam" id="3.90.550.10:FF:000122">
    <property type="entry name" value="Dolichol-phosphate mannosyltransferase subunit 1"/>
    <property type="match status" value="1"/>
</dbReference>
<evidence type="ECO:0000313" key="6">
    <source>
        <dbReference type="Proteomes" id="UP000072763"/>
    </source>
</evidence>
<dbReference type="AlphaFoldDB" id="A0A147DS93"/>
<dbReference type="GO" id="GO:0004582">
    <property type="term" value="F:dolichyl-phosphate beta-D-mannosyltransferase activity"/>
    <property type="evidence" value="ECO:0007669"/>
    <property type="project" value="InterPro"/>
</dbReference>
<sequence>MRSARSTMSTSLVIIPTYDEAENVRSIVARTLAATDDSVHVLVVDDNSPDGTGDIADEIARETDRVHVMHRTVKDGLGGAYLAGFAWGLEHGYDKLVEMDADGSHHPEYLPWMLELADSNDLVLGSRWIKGGEVENWPWYRELLSRGGNLYTRMALGIAVRDATGGFRVFTSTAFERIDLAGVASKGYCFQVDLCWRALEAGLRVVETPITFTEREFGVSKMSGNIVRESLTLVTKWGIDRRLREVRSVIKNHRRLPSVRKNAHAVADQSA</sequence>
<dbReference type="CDD" id="cd06442">
    <property type="entry name" value="DPM1_like"/>
    <property type="match status" value="1"/>
</dbReference>
<dbReference type="Proteomes" id="UP000072763">
    <property type="component" value="Unassembled WGS sequence"/>
</dbReference>
<comment type="caution">
    <text evidence="5">The sequence shown here is derived from an EMBL/GenBank/DDBJ whole genome shotgun (WGS) entry which is preliminary data.</text>
</comment>
<reference evidence="5 6" key="1">
    <citation type="journal article" date="2016" name="Front. Microbiol.">
        <title>Genomic Resource of Rice Seed Associated Bacteria.</title>
        <authorList>
            <person name="Midha S."/>
            <person name="Bansal K."/>
            <person name="Sharma S."/>
            <person name="Kumar N."/>
            <person name="Patil P.P."/>
            <person name="Chaudhry V."/>
            <person name="Patil P.B."/>
        </authorList>
    </citation>
    <scope>NUCLEOTIDE SEQUENCE [LARGE SCALE GENOMIC DNA]</scope>
    <source>
        <strain evidence="5 6">NS359</strain>
    </source>
</reference>
<dbReference type="InterPro" id="IPR039528">
    <property type="entry name" value="DPM1-like"/>
</dbReference>